<dbReference type="PANTHER" id="PTHR35757">
    <property type="entry name" value="THERMOSOME SUBUNIT GAMMA"/>
    <property type="match status" value="1"/>
</dbReference>
<dbReference type="RefSeq" id="WP_189569838.1">
    <property type="nucleotide sequence ID" value="NZ_BMXI01000008.1"/>
</dbReference>
<accession>A0A918TLV2</accession>
<reference evidence="1" key="1">
    <citation type="journal article" date="2014" name="Int. J. Syst. Evol. Microbiol.">
        <title>Complete genome sequence of Corynebacterium casei LMG S-19264T (=DSM 44701T), isolated from a smear-ripened cheese.</title>
        <authorList>
            <consortium name="US DOE Joint Genome Institute (JGI-PGF)"/>
            <person name="Walter F."/>
            <person name="Albersmeier A."/>
            <person name="Kalinowski J."/>
            <person name="Ruckert C."/>
        </authorList>
    </citation>
    <scope>NUCLEOTIDE SEQUENCE</scope>
    <source>
        <strain evidence="1">KCTC 12988</strain>
    </source>
</reference>
<keyword evidence="2" id="KW-1185">Reference proteome</keyword>
<comment type="caution">
    <text evidence="1">The sequence shown here is derived from an EMBL/GenBank/DDBJ whole genome shotgun (WGS) entry which is preliminary data.</text>
</comment>
<proteinExistence type="predicted"/>
<organism evidence="1 2">
    <name type="scientific">Roseibacillus persicicus</name>
    <dbReference type="NCBI Taxonomy" id="454148"/>
    <lineage>
        <taxon>Bacteria</taxon>
        <taxon>Pseudomonadati</taxon>
        <taxon>Verrucomicrobiota</taxon>
        <taxon>Verrucomicrobiia</taxon>
        <taxon>Verrucomicrobiales</taxon>
        <taxon>Verrucomicrobiaceae</taxon>
        <taxon>Roseibacillus</taxon>
    </lineage>
</organism>
<evidence type="ECO:0000313" key="1">
    <source>
        <dbReference type="EMBL" id="GHC53941.1"/>
    </source>
</evidence>
<dbReference type="EMBL" id="BMXI01000008">
    <property type="protein sequence ID" value="GHC53941.1"/>
    <property type="molecule type" value="Genomic_DNA"/>
</dbReference>
<evidence type="ECO:0000313" key="2">
    <source>
        <dbReference type="Proteomes" id="UP000644507"/>
    </source>
</evidence>
<sequence length="282" mass="31222">MKVLLSLLLTQFALIAAEPTDFIRVVEDEKQAQLQTSITTYRKGDTSITLIGAIHIADEDYFQALNKEFTKYPVLLFELIGGENAAKTLNGKPREKEEAADGRPAEGLRGLYGSFASTMQLAEQIDLIDYTKENFVHADLTMAEYQKLTEGKSDEVLAFALQTSVKGSEISGKPFGGMDMGLVMRAILSGDSTGLKLQYMTLMEQGDESTAALTGKNLVISDRNDKCFAVLAEQRKKGAQKIGIFYGAAHFPDMERRLLADGFEQVQHDWLTAWHVKKPAKQ</sequence>
<protein>
    <recommendedName>
        <fullName evidence="3">TraB/GumN family protein</fullName>
    </recommendedName>
</protein>
<dbReference type="PANTHER" id="PTHR35757:SF1">
    <property type="entry name" value="THERMOSOME SUBUNIT GAMMA"/>
    <property type="match status" value="1"/>
</dbReference>
<dbReference type="Proteomes" id="UP000644507">
    <property type="component" value="Unassembled WGS sequence"/>
</dbReference>
<evidence type="ECO:0008006" key="3">
    <source>
        <dbReference type="Google" id="ProtNLM"/>
    </source>
</evidence>
<name>A0A918TLV2_9BACT</name>
<dbReference type="AlphaFoldDB" id="A0A918TLV2"/>
<reference evidence="1" key="2">
    <citation type="submission" date="2020-09" db="EMBL/GenBank/DDBJ databases">
        <authorList>
            <person name="Sun Q."/>
            <person name="Kim S."/>
        </authorList>
    </citation>
    <scope>NUCLEOTIDE SEQUENCE</scope>
    <source>
        <strain evidence="1">KCTC 12988</strain>
    </source>
</reference>
<gene>
    <name evidence="1" type="ORF">GCM10007100_20300</name>
</gene>